<evidence type="ECO:0000256" key="1">
    <source>
        <dbReference type="ARBA" id="ARBA00004889"/>
    </source>
</evidence>
<feature type="binding site" evidence="7">
    <location>
        <position position="137"/>
    </location>
    <ligand>
        <name>orotate</name>
        <dbReference type="ChEBI" id="CHEBI:30839"/>
    </ligand>
</feature>
<dbReference type="RefSeq" id="WP_068460087.1">
    <property type="nucleotide sequence ID" value="NZ_LMTR01000030.1"/>
</dbReference>
<dbReference type="NCBIfam" id="TIGR00336">
    <property type="entry name" value="pyrE"/>
    <property type="match status" value="1"/>
</dbReference>
<keyword evidence="4 7" id="KW-0808">Transferase</keyword>
<feature type="binding site" description="in other chain" evidence="7">
    <location>
        <position position="104"/>
    </location>
    <ligand>
        <name>5-phospho-alpha-D-ribose 1-diphosphate</name>
        <dbReference type="ChEBI" id="CHEBI:58017"/>
        <note>ligand shared between dimeric partners</note>
    </ligand>
</feature>
<reference evidence="9 10" key="1">
    <citation type="submission" date="2015-10" db="EMBL/GenBank/DDBJ databases">
        <title>Transcriptomic analysis of a linuron degrading triple-species bacterial consortium.</title>
        <authorList>
            <person name="Albers P."/>
        </authorList>
    </citation>
    <scope>NUCLEOTIDE SEQUENCE [LARGE SCALE GENOMIC DNA]</scope>
    <source>
        <strain evidence="9 10">WDL6</strain>
    </source>
</reference>
<comment type="catalytic activity">
    <reaction evidence="7">
        <text>orotidine 5'-phosphate + diphosphate = orotate + 5-phospho-alpha-D-ribose 1-diphosphate</text>
        <dbReference type="Rhea" id="RHEA:10380"/>
        <dbReference type="ChEBI" id="CHEBI:30839"/>
        <dbReference type="ChEBI" id="CHEBI:33019"/>
        <dbReference type="ChEBI" id="CHEBI:57538"/>
        <dbReference type="ChEBI" id="CHEBI:58017"/>
        <dbReference type="EC" id="2.4.2.10"/>
    </reaction>
</comment>
<feature type="domain" description="Phosphoribosyltransferase" evidence="8">
    <location>
        <begin position="51"/>
        <end position="169"/>
    </location>
</feature>
<dbReference type="GO" id="GO:0000287">
    <property type="term" value="F:magnesium ion binding"/>
    <property type="evidence" value="ECO:0007669"/>
    <property type="project" value="UniProtKB-UniRule"/>
</dbReference>
<organism evidence="9 10">
    <name type="scientific">Hyphomicrobium sulfonivorans</name>
    <dbReference type="NCBI Taxonomy" id="121290"/>
    <lineage>
        <taxon>Bacteria</taxon>
        <taxon>Pseudomonadati</taxon>
        <taxon>Pseudomonadota</taxon>
        <taxon>Alphaproteobacteria</taxon>
        <taxon>Hyphomicrobiales</taxon>
        <taxon>Hyphomicrobiaceae</taxon>
        <taxon>Hyphomicrobium</taxon>
    </lineage>
</organism>
<dbReference type="OrthoDB" id="9779060at2"/>
<feature type="binding site" description="in other chain" evidence="7">
    <location>
        <begin position="133"/>
        <end position="141"/>
    </location>
    <ligand>
        <name>5-phospho-alpha-D-ribose 1-diphosphate</name>
        <dbReference type="ChEBI" id="CHEBI:58017"/>
        <note>ligand shared between dimeric partners</note>
    </ligand>
</feature>
<comment type="subunit">
    <text evidence="7">Homodimer.</text>
</comment>
<comment type="caution">
    <text evidence="7">Lacks conserved residue(s) required for the propagation of feature annotation.</text>
</comment>
<comment type="similarity">
    <text evidence="7">Belongs to the purine/pyrimidine phosphoribosyltransferase family. PyrE subfamily.</text>
</comment>
<keyword evidence="5 7" id="KW-0460">Magnesium</keyword>
<sequence>MATDANRAALKAQLIEIIKRRSFQSGREIKLASGKISTYYFNLKPTMMDAEGAHLIATLILDAIAELKPDFVGGLEMGAVPIAAAVTAVSHTTEQPVGAFFVRKQAKDHGTQSLIEGLPAGETLKGKRVVIVEDVTTTGGSAVKAAQNVRDEGADVVGVVTIVDRLDGAGAAFAAAGLTLTAILTLDDFRN</sequence>
<dbReference type="Gene3D" id="3.40.50.2020">
    <property type="match status" value="1"/>
</dbReference>
<feature type="binding site" evidence="7">
    <location>
        <position position="109"/>
    </location>
    <ligand>
        <name>5-phospho-alpha-D-ribose 1-diphosphate</name>
        <dbReference type="ChEBI" id="CHEBI:58017"/>
        <note>ligand shared between dimeric partners</note>
    </ligand>
</feature>
<dbReference type="Proteomes" id="UP000059074">
    <property type="component" value="Unassembled WGS sequence"/>
</dbReference>
<name>A0A120CXA2_HYPSL</name>
<dbReference type="Pfam" id="PF00156">
    <property type="entry name" value="Pribosyltran"/>
    <property type="match status" value="1"/>
</dbReference>
<dbReference type="PANTHER" id="PTHR19278">
    <property type="entry name" value="OROTATE PHOSPHORIBOSYLTRANSFERASE"/>
    <property type="match status" value="1"/>
</dbReference>
<dbReference type="EC" id="2.4.2.10" evidence="2 7"/>
<evidence type="ECO:0000256" key="2">
    <source>
        <dbReference type="ARBA" id="ARBA00011971"/>
    </source>
</evidence>
<feature type="binding site" evidence="7">
    <location>
        <position position="107"/>
    </location>
    <ligand>
        <name>5-phospho-alpha-D-ribose 1-diphosphate</name>
        <dbReference type="ChEBI" id="CHEBI:58017"/>
        <note>ligand shared between dimeric partners</note>
    </ligand>
</feature>
<evidence type="ECO:0000256" key="3">
    <source>
        <dbReference type="ARBA" id="ARBA00022676"/>
    </source>
</evidence>
<dbReference type="GO" id="GO:0004588">
    <property type="term" value="F:orotate phosphoribosyltransferase activity"/>
    <property type="evidence" value="ECO:0007669"/>
    <property type="project" value="UniProtKB-UniRule"/>
</dbReference>
<comment type="cofactor">
    <cofactor evidence="7">
        <name>Mg(2+)</name>
        <dbReference type="ChEBI" id="CHEBI:18420"/>
    </cofactor>
</comment>
<dbReference type="GO" id="GO:0044205">
    <property type="term" value="P:'de novo' UMP biosynthetic process"/>
    <property type="evidence" value="ECO:0007669"/>
    <property type="project" value="UniProtKB-UniRule"/>
</dbReference>
<evidence type="ECO:0000313" key="9">
    <source>
        <dbReference type="EMBL" id="KWT70634.1"/>
    </source>
</evidence>
<keyword evidence="6 7" id="KW-0665">Pyrimidine biosynthesis</keyword>
<evidence type="ECO:0000256" key="7">
    <source>
        <dbReference type="HAMAP-Rule" id="MF_01208"/>
    </source>
</evidence>
<dbReference type="AlphaFoldDB" id="A0A120CXA2"/>
<dbReference type="HAMAP" id="MF_01208">
    <property type="entry name" value="PyrE"/>
    <property type="match status" value="1"/>
</dbReference>
<feature type="binding site" evidence="7">
    <location>
        <position position="165"/>
    </location>
    <ligand>
        <name>orotate</name>
        <dbReference type="ChEBI" id="CHEBI:30839"/>
    </ligand>
</feature>
<dbReference type="STRING" id="121290.APY04_0914"/>
<evidence type="ECO:0000256" key="6">
    <source>
        <dbReference type="ARBA" id="ARBA00022975"/>
    </source>
</evidence>
<dbReference type="InterPro" id="IPR029057">
    <property type="entry name" value="PRTase-like"/>
</dbReference>
<evidence type="ECO:0000259" key="8">
    <source>
        <dbReference type="Pfam" id="PF00156"/>
    </source>
</evidence>
<dbReference type="InterPro" id="IPR004467">
    <property type="entry name" value="Or_phspho_trans_dom"/>
</dbReference>
<accession>A0A120CXA2</accession>
<dbReference type="PATRIC" id="fig|121290.4.peg.1727"/>
<proteinExistence type="inferred from homology"/>
<dbReference type="GO" id="GO:0019856">
    <property type="term" value="P:pyrimidine nucleobase biosynthetic process"/>
    <property type="evidence" value="ECO:0007669"/>
    <property type="project" value="TreeGrafter"/>
</dbReference>
<dbReference type="FunFam" id="3.40.50.2020:FF:000029">
    <property type="entry name" value="Orotate phosphoribosyltransferase"/>
    <property type="match status" value="1"/>
</dbReference>
<evidence type="ECO:0000313" key="10">
    <source>
        <dbReference type="Proteomes" id="UP000059074"/>
    </source>
</evidence>
<keyword evidence="10" id="KW-1185">Reference proteome</keyword>
<dbReference type="UniPathway" id="UPA00070">
    <property type="reaction ID" value="UER00119"/>
</dbReference>
<feature type="binding site" evidence="7">
    <location>
        <position position="103"/>
    </location>
    <ligand>
        <name>5-phospho-alpha-D-ribose 1-diphosphate</name>
        <dbReference type="ChEBI" id="CHEBI:58017"/>
        <note>ligand shared between dimeric partners</note>
    </ligand>
</feature>
<protein>
    <recommendedName>
        <fullName evidence="2 7">Orotate phosphoribosyltransferase</fullName>
        <shortName evidence="7">OPRT</shortName>
        <shortName evidence="7">OPRTase</shortName>
        <ecNumber evidence="2 7">2.4.2.10</ecNumber>
    </recommendedName>
</protein>
<comment type="pathway">
    <text evidence="1 7">Pyrimidine metabolism; UMP biosynthesis via de novo pathway; UMP from orotate: step 1/2.</text>
</comment>
<keyword evidence="3 7" id="KW-0328">Glycosyltransferase</keyword>
<dbReference type="InterPro" id="IPR023031">
    <property type="entry name" value="OPRT"/>
</dbReference>
<dbReference type="PANTHER" id="PTHR19278:SF9">
    <property type="entry name" value="URIDINE 5'-MONOPHOSPHATE SYNTHASE"/>
    <property type="match status" value="1"/>
</dbReference>
<comment type="caution">
    <text evidence="9">The sequence shown here is derived from an EMBL/GenBank/DDBJ whole genome shotgun (WGS) entry which is preliminary data.</text>
</comment>
<gene>
    <name evidence="7" type="primary">pyrE</name>
    <name evidence="9" type="ORF">APY04_0914</name>
</gene>
<comment type="function">
    <text evidence="7">Catalyzes the transfer of a ribosyl phosphate group from 5-phosphoribose 1-diphosphate to orotate, leading to the formation of orotidine monophosphate (OMP).</text>
</comment>
<dbReference type="CDD" id="cd06223">
    <property type="entry name" value="PRTases_typeI"/>
    <property type="match status" value="1"/>
</dbReference>
<evidence type="ECO:0000256" key="4">
    <source>
        <dbReference type="ARBA" id="ARBA00022679"/>
    </source>
</evidence>
<dbReference type="InterPro" id="IPR000836">
    <property type="entry name" value="PRTase_dom"/>
</dbReference>
<dbReference type="EMBL" id="LMTR01000030">
    <property type="protein sequence ID" value="KWT70634.1"/>
    <property type="molecule type" value="Genomic_DNA"/>
</dbReference>
<evidence type="ECO:0000256" key="5">
    <source>
        <dbReference type="ARBA" id="ARBA00022842"/>
    </source>
</evidence>
<dbReference type="SUPFAM" id="SSF53271">
    <property type="entry name" value="PRTase-like"/>
    <property type="match status" value="1"/>
</dbReference>